<dbReference type="AlphaFoldDB" id="A0A6I6MSD7"/>
<gene>
    <name evidence="1" type="ORF">DSM104635_01412</name>
</gene>
<organism evidence="1 2">
    <name type="scientific">Terricaulis silvestris</name>
    <dbReference type="NCBI Taxonomy" id="2686094"/>
    <lineage>
        <taxon>Bacteria</taxon>
        <taxon>Pseudomonadati</taxon>
        <taxon>Pseudomonadota</taxon>
        <taxon>Alphaproteobacteria</taxon>
        <taxon>Caulobacterales</taxon>
        <taxon>Caulobacteraceae</taxon>
        <taxon>Terricaulis</taxon>
    </lineage>
</organism>
<protein>
    <recommendedName>
        <fullName evidence="3">Lipoprotein</fullName>
    </recommendedName>
</protein>
<evidence type="ECO:0000313" key="1">
    <source>
        <dbReference type="EMBL" id="QGZ94592.1"/>
    </source>
</evidence>
<sequence length="187" mass="19924">MRHFAFAFALLALGACGERQTSSNVAGCERVAMHEVTWSNADAPDTITTRSEGPSCAQAAVMFVARNADGDPLWAFASTYFDMTAGGIPPEGAPAVTEAQMDEFLAGWANVSATTSNTLPEWLEGVATLTESATTFAYDTPFDRETYEMLRARNLPMFCYAAAVEATQCLVIDPASNAPAMIVAYGP</sequence>
<evidence type="ECO:0000313" key="2">
    <source>
        <dbReference type="Proteomes" id="UP000431269"/>
    </source>
</evidence>
<dbReference type="KEGG" id="tsv:DSM104635_01412"/>
<dbReference type="RefSeq" id="WP_158765519.1">
    <property type="nucleotide sequence ID" value="NZ_CP047045.1"/>
</dbReference>
<proteinExistence type="predicted"/>
<dbReference type="Proteomes" id="UP000431269">
    <property type="component" value="Chromosome"/>
</dbReference>
<evidence type="ECO:0008006" key="3">
    <source>
        <dbReference type="Google" id="ProtNLM"/>
    </source>
</evidence>
<name>A0A6I6MSD7_9CAUL</name>
<dbReference type="EMBL" id="CP047045">
    <property type="protein sequence ID" value="QGZ94592.1"/>
    <property type="molecule type" value="Genomic_DNA"/>
</dbReference>
<reference evidence="2" key="1">
    <citation type="submission" date="2019-12" db="EMBL/GenBank/DDBJ databases">
        <title>Complete genome of Terracaulis silvestris 0127_4.</title>
        <authorList>
            <person name="Vieira S."/>
            <person name="Riedel T."/>
            <person name="Sproer C."/>
            <person name="Pascual J."/>
            <person name="Boedeker C."/>
            <person name="Overmann J."/>
        </authorList>
    </citation>
    <scope>NUCLEOTIDE SEQUENCE [LARGE SCALE GENOMIC DNA]</scope>
    <source>
        <strain evidence="2">0127_4</strain>
    </source>
</reference>
<keyword evidence="2" id="KW-1185">Reference proteome</keyword>
<dbReference type="PROSITE" id="PS51257">
    <property type="entry name" value="PROKAR_LIPOPROTEIN"/>
    <property type="match status" value="1"/>
</dbReference>
<accession>A0A6I6MSD7</accession>